<dbReference type="InterPro" id="IPR012545">
    <property type="entry name" value="DUF1697"/>
</dbReference>
<dbReference type="Gene3D" id="3.30.70.1280">
    <property type="entry name" value="SP0830-like domains"/>
    <property type="match status" value="1"/>
</dbReference>
<dbReference type="InterPro" id="IPR018727">
    <property type="entry name" value="DUF2267"/>
</dbReference>
<dbReference type="Gene3D" id="1.10.490.110">
    <property type="entry name" value="Uncharacterized conserved protein DUF2267"/>
    <property type="match status" value="1"/>
</dbReference>
<keyword evidence="2" id="KW-1185">Reference proteome</keyword>
<proteinExistence type="predicted"/>
<dbReference type="SUPFAM" id="SSF160379">
    <property type="entry name" value="SP0830-like"/>
    <property type="match status" value="1"/>
</dbReference>
<organism evidence="1 2">
    <name type="scientific">Sinorhizobium kostiense</name>
    <dbReference type="NCBI Taxonomy" id="76747"/>
    <lineage>
        <taxon>Bacteria</taxon>
        <taxon>Pseudomonadati</taxon>
        <taxon>Pseudomonadota</taxon>
        <taxon>Alphaproteobacteria</taxon>
        <taxon>Hyphomicrobiales</taxon>
        <taxon>Rhizobiaceae</taxon>
        <taxon>Sinorhizobium/Ensifer group</taxon>
        <taxon>Sinorhizobium</taxon>
    </lineage>
</organism>
<dbReference type="PANTHER" id="PTHR36439:SF1">
    <property type="entry name" value="DUF1697 DOMAIN-CONTAINING PROTEIN"/>
    <property type="match status" value="1"/>
</dbReference>
<gene>
    <name evidence="1" type="ORF">J2Z31_004439</name>
</gene>
<dbReference type="InterPro" id="IPR038282">
    <property type="entry name" value="DUF2267_sf"/>
</dbReference>
<accession>A0ABS4R4U1</accession>
<dbReference type="Pfam" id="PF10025">
    <property type="entry name" value="DUF2267"/>
    <property type="match status" value="1"/>
</dbReference>
<evidence type="ECO:0000313" key="1">
    <source>
        <dbReference type="EMBL" id="MBP2237912.1"/>
    </source>
</evidence>
<dbReference type="Pfam" id="PF08002">
    <property type="entry name" value="DUF1697"/>
    <property type="match status" value="1"/>
</dbReference>
<comment type="caution">
    <text evidence="1">The sequence shown here is derived from an EMBL/GenBank/DDBJ whole genome shotgun (WGS) entry which is preliminary data.</text>
</comment>
<name>A0ABS4R4U1_9HYPH</name>
<sequence length="325" mass="36210">MTIPIEYRQASADFDRFILDARDIAGLQTTNQAYAMVQAVLQTFRRRLEISDALLFANALPPVLRAIFVDDWDLEEPTVPFAGRLAMTREVQALRGDHNVSPDTAISDVAAALRRNVDVATLDRVLARLPQGAVDFLARVIRRRAGMRSYVALLHSIVLGEGRRVVMADLRAMAERLGYRAPRTLVATGNLVFDAPKKPLGEIEQELERAFAAAFGRHVDIIVRSADDWFKLAAGNPFATTSEEDPTQVHVRVMRAPLSQDALDRLRRYCSNGERVKIVDGDLWADFCGRASESKLSQVLTTKRLGIGTLRNWNTVTRLRAMLAG</sequence>
<protein>
    <submittedName>
        <fullName evidence="1">Uncharacterized protein (DUF1697 family)</fullName>
    </submittedName>
</protein>
<evidence type="ECO:0000313" key="2">
    <source>
        <dbReference type="Proteomes" id="UP000730739"/>
    </source>
</evidence>
<dbReference type="PANTHER" id="PTHR36439">
    <property type="entry name" value="BLL4334 PROTEIN"/>
    <property type="match status" value="1"/>
</dbReference>
<reference evidence="1 2" key="1">
    <citation type="submission" date="2021-03" db="EMBL/GenBank/DDBJ databases">
        <title>Genomic Encyclopedia of Type Strains, Phase IV (KMG-IV): sequencing the most valuable type-strain genomes for metagenomic binning, comparative biology and taxonomic classification.</title>
        <authorList>
            <person name="Goeker M."/>
        </authorList>
    </citation>
    <scope>NUCLEOTIDE SEQUENCE [LARGE SCALE GENOMIC DNA]</scope>
    <source>
        <strain evidence="1 2">DSM 13372</strain>
    </source>
</reference>
<dbReference type="EMBL" id="JAGILA010000007">
    <property type="protein sequence ID" value="MBP2237912.1"/>
    <property type="molecule type" value="Genomic_DNA"/>
</dbReference>
<dbReference type="Proteomes" id="UP000730739">
    <property type="component" value="Unassembled WGS sequence"/>
</dbReference>